<feature type="signal peptide" evidence="2">
    <location>
        <begin position="1"/>
        <end position="23"/>
    </location>
</feature>
<dbReference type="Proteomes" id="UP001054857">
    <property type="component" value="Unassembled WGS sequence"/>
</dbReference>
<evidence type="ECO:0000256" key="1">
    <source>
        <dbReference type="SAM" id="MobiDB-lite"/>
    </source>
</evidence>
<keyword evidence="4" id="KW-1185">Reference proteome</keyword>
<protein>
    <submittedName>
        <fullName evidence="3">Uncharacterized protein</fullName>
    </submittedName>
</protein>
<comment type="caution">
    <text evidence="3">The sequence shown here is derived from an EMBL/GenBank/DDBJ whole genome shotgun (WGS) entry which is preliminary data.</text>
</comment>
<feature type="chain" id="PRO_5042212527" evidence="2">
    <location>
        <begin position="24"/>
        <end position="348"/>
    </location>
</feature>
<feature type="region of interest" description="Disordered" evidence="1">
    <location>
        <begin position="190"/>
        <end position="253"/>
    </location>
</feature>
<sequence>MILHPLTGLLFLVLVGQPLIACATNGNLSDVVRLQRQLDPSYRPPPIWGCEEGLPAGAFHVVVATYAPEPMALVPWIWNLGLAGAQIWIYHRLDSADPRLASASAALAALEPYPCNSTIHLQQLIPNKGREAAVYLSHIVRHYNNLPEGLALIHDHGPAARHSLCGPFFRRLRGYYAGIREQLLRVQSRTHRKLQTEQRTQEAGGTAAVATRAEKGGRGSSGGGGSRGTEGRPRPANSTTSSSKGRSGGGSGSAAQQLFAKFAERVVSLSSGCQENWLKGCCALLVCSEDSEQAGGAAEAPWDSAGGAVRAAGGAAGGGSATAQDETTQQAGADRALLMRLDPEEQEE</sequence>
<proteinExistence type="predicted"/>
<accession>A0AAD3DVQ4</accession>
<evidence type="ECO:0000313" key="4">
    <source>
        <dbReference type="Proteomes" id="UP001054857"/>
    </source>
</evidence>
<feature type="compositionally biased region" description="Gly residues" evidence="1">
    <location>
        <begin position="218"/>
        <end position="228"/>
    </location>
</feature>
<gene>
    <name evidence="3" type="ORF">Agub_g10985</name>
</gene>
<evidence type="ECO:0000313" key="3">
    <source>
        <dbReference type="EMBL" id="GFR48970.1"/>
    </source>
</evidence>
<dbReference type="EMBL" id="BMAR01000027">
    <property type="protein sequence ID" value="GFR48970.1"/>
    <property type="molecule type" value="Genomic_DNA"/>
</dbReference>
<reference evidence="3 4" key="1">
    <citation type="journal article" date="2021" name="Sci. Rep.">
        <title>Genome sequencing of the multicellular alga Astrephomene provides insights into convergent evolution of germ-soma differentiation.</title>
        <authorList>
            <person name="Yamashita S."/>
            <person name="Yamamoto K."/>
            <person name="Matsuzaki R."/>
            <person name="Suzuki S."/>
            <person name="Yamaguchi H."/>
            <person name="Hirooka S."/>
            <person name="Minakuchi Y."/>
            <person name="Miyagishima S."/>
            <person name="Kawachi M."/>
            <person name="Toyoda A."/>
            <person name="Nozaki H."/>
        </authorList>
    </citation>
    <scope>NUCLEOTIDE SEQUENCE [LARGE SCALE GENOMIC DNA]</scope>
    <source>
        <strain evidence="3 4">NIES-4017</strain>
    </source>
</reference>
<dbReference type="InterPro" id="IPR021838">
    <property type="entry name" value="DUF3431"/>
</dbReference>
<name>A0AAD3DVQ4_9CHLO</name>
<evidence type="ECO:0000256" key="2">
    <source>
        <dbReference type="SAM" id="SignalP"/>
    </source>
</evidence>
<keyword evidence="2" id="KW-0732">Signal</keyword>
<feature type="region of interest" description="Disordered" evidence="1">
    <location>
        <begin position="311"/>
        <end position="333"/>
    </location>
</feature>
<feature type="non-terminal residue" evidence="3">
    <location>
        <position position="1"/>
    </location>
</feature>
<dbReference type="Pfam" id="PF11913">
    <property type="entry name" value="DUF3431"/>
    <property type="match status" value="1"/>
</dbReference>
<dbReference type="AlphaFoldDB" id="A0AAD3DVQ4"/>
<organism evidence="3 4">
    <name type="scientific">Astrephomene gubernaculifera</name>
    <dbReference type="NCBI Taxonomy" id="47775"/>
    <lineage>
        <taxon>Eukaryota</taxon>
        <taxon>Viridiplantae</taxon>
        <taxon>Chlorophyta</taxon>
        <taxon>core chlorophytes</taxon>
        <taxon>Chlorophyceae</taxon>
        <taxon>CS clade</taxon>
        <taxon>Chlamydomonadales</taxon>
        <taxon>Astrephomenaceae</taxon>
        <taxon>Astrephomene</taxon>
    </lineage>
</organism>